<feature type="compositionally biased region" description="Polar residues" evidence="1">
    <location>
        <begin position="8"/>
        <end position="19"/>
    </location>
</feature>
<reference evidence="2" key="2">
    <citation type="submission" date="2025-08" db="UniProtKB">
        <authorList>
            <consortium name="Ensembl"/>
        </authorList>
    </citation>
    <scope>IDENTIFICATION</scope>
</reference>
<evidence type="ECO:0000256" key="1">
    <source>
        <dbReference type="SAM" id="MobiDB-lite"/>
    </source>
</evidence>
<dbReference type="Ensembl" id="ENSSAUT00010049439.1">
    <property type="protein sequence ID" value="ENSSAUP00010047032.1"/>
    <property type="gene ID" value="ENSSAUG00010019570.1"/>
</dbReference>
<dbReference type="AlphaFoldDB" id="A0A671X7I3"/>
<reference evidence="2" key="3">
    <citation type="submission" date="2025-09" db="UniProtKB">
        <authorList>
            <consortium name="Ensembl"/>
        </authorList>
    </citation>
    <scope>IDENTIFICATION</scope>
</reference>
<dbReference type="Proteomes" id="UP000472265">
    <property type="component" value="Chromosome 7"/>
</dbReference>
<dbReference type="GeneTree" id="ENSGT00990000212627"/>
<name>A0A671X7I3_SPAAU</name>
<keyword evidence="3" id="KW-1185">Reference proteome</keyword>
<feature type="region of interest" description="Disordered" evidence="1">
    <location>
        <begin position="8"/>
        <end position="30"/>
    </location>
</feature>
<organism evidence="2 3">
    <name type="scientific">Sparus aurata</name>
    <name type="common">Gilthead sea bream</name>
    <dbReference type="NCBI Taxonomy" id="8175"/>
    <lineage>
        <taxon>Eukaryota</taxon>
        <taxon>Metazoa</taxon>
        <taxon>Chordata</taxon>
        <taxon>Craniata</taxon>
        <taxon>Vertebrata</taxon>
        <taxon>Euteleostomi</taxon>
        <taxon>Actinopterygii</taxon>
        <taxon>Neopterygii</taxon>
        <taxon>Teleostei</taxon>
        <taxon>Neoteleostei</taxon>
        <taxon>Acanthomorphata</taxon>
        <taxon>Eupercaria</taxon>
        <taxon>Spariformes</taxon>
        <taxon>Sparidae</taxon>
        <taxon>Sparus</taxon>
    </lineage>
</organism>
<protein>
    <submittedName>
        <fullName evidence="2">Uncharacterized protein</fullName>
    </submittedName>
</protein>
<accession>A0A671X7I3</accession>
<reference evidence="2" key="1">
    <citation type="submission" date="2021-04" db="EMBL/GenBank/DDBJ databases">
        <authorList>
            <consortium name="Wellcome Sanger Institute Data Sharing"/>
        </authorList>
    </citation>
    <scope>NUCLEOTIDE SEQUENCE [LARGE SCALE GENOMIC DNA]</scope>
</reference>
<dbReference type="InParanoid" id="A0A671X7I3"/>
<sequence length="116" mass="13511">MCLCYLQQQMSPSKNNSNRRPMKGREGIRSKLRDLKGFKSDPEFARFLLDRYVNFISFMKCIAERSLHTAEDMTGNGTRERGRDMWQRVPRPGLELRATAARTKPLYVGHPVYQLS</sequence>
<evidence type="ECO:0000313" key="3">
    <source>
        <dbReference type="Proteomes" id="UP000472265"/>
    </source>
</evidence>
<evidence type="ECO:0000313" key="2">
    <source>
        <dbReference type="Ensembl" id="ENSSAUP00010047032.1"/>
    </source>
</evidence>
<proteinExistence type="predicted"/>